<proteinExistence type="predicted"/>
<dbReference type="WBParaSite" id="ES5_v2.g14863.t1">
    <property type="protein sequence ID" value="ES5_v2.g14863.t1"/>
    <property type="gene ID" value="ES5_v2.g14863"/>
</dbReference>
<organism evidence="1 2">
    <name type="scientific">Panagrolaimus sp. ES5</name>
    <dbReference type="NCBI Taxonomy" id="591445"/>
    <lineage>
        <taxon>Eukaryota</taxon>
        <taxon>Metazoa</taxon>
        <taxon>Ecdysozoa</taxon>
        <taxon>Nematoda</taxon>
        <taxon>Chromadorea</taxon>
        <taxon>Rhabditida</taxon>
        <taxon>Tylenchina</taxon>
        <taxon>Panagrolaimomorpha</taxon>
        <taxon>Panagrolaimoidea</taxon>
        <taxon>Panagrolaimidae</taxon>
        <taxon>Panagrolaimus</taxon>
    </lineage>
</organism>
<accession>A0AC34FDN1</accession>
<sequence length="183" mass="20197">MEDLGSSNVVLAENELFFEVCSSGYNDKYLVCYESVGHHALKFFDSIYVMTSGDKISFMKTFTSRKGDEKLESCEIIKMFNGHIDYGTGRIASCGPKIKNGLVKLNSQNAYSECPVIIKKAMTVPATTTSAPITLGKYRNTNLNGSSGMETSTAETGGFFENYWWIFFILAISIIIIAVNIVS</sequence>
<reference evidence="2" key="1">
    <citation type="submission" date="2022-11" db="UniProtKB">
        <authorList>
            <consortium name="WormBaseParasite"/>
        </authorList>
    </citation>
    <scope>IDENTIFICATION</scope>
</reference>
<evidence type="ECO:0000313" key="1">
    <source>
        <dbReference type="Proteomes" id="UP000887579"/>
    </source>
</evidence>
<evidence type="ECO:0000313" key="2">
    <source>
        <dbReference type="WBParaSite" id="ES5_v2.g14863.t1"/>
    </source>
</evidence>
<dbReference type="Proteomes" id="UP000887579">
    <property type="component" value="Unplaced"/>
</dbReference>
<name>A0AC34FDN1_9BILA</name>
<protein>
    <submittedName>
        <fullName evidence="2">Uncharacterized protein</fullName>
    </submittedName>
</protein>